<sequence>MRFDAITLKQLRALLAVADTGSLTMAADLLHQTPPTIHSQIKNLEGAVGEALLQKASDGSGFQPTLAGQEMLAAAQRIEANLSHAERQITALTQGRRGHVVLGTVSTAKYFVPRLVRLLQDRIPDVEISLRVANRSDVMQALNRGDYDLAIMGRPPRGVIHRAIPLGPHPHGIVLPPDHPLAQEDGYDPDRLLQETFLSREEGSGTRILMERFIERLAEGHSPNKVVMPSNETIKQAVLAGLGIAFLSLHTVHDEVTSGRLALLRGRDLPVMRHWYLITGAAEADHVSPATEMCAQEIDALSGVYLPKFDL</sequence>
<dbReference type="Proteomes" id="UP000092565">
    <property type="component" value="Chromosome"/>
</dbReference>
<dbReference type="Pfam" id="PF00126">
    <property type="entry name" value="HTH_1"/>
    <property type="match status" value="1"/>
</dbReference>
<dbReference type="OrthoDB" id="7840053at2"/>
<dbReference type="EMBL" id="JARCJK010000001">
    <property type="protein sequence ID" value="MDE4164866.1"/>
    <property type="molecule type" value="Genomic_DNA"/>
</dbReference>
<dbReference type="PANTHER" id="PTHR30126:SF5">
    <property type="entry name" value="HTH-TYPE TRANSCRIPTIONAL ACTIVATOR CMPR"/>
    <property type="match status" value="1"/>
</dbReference>
<keyword evidence="3" id="KW-0238">DNA-binding</keyword>
<evidence type="ECO:0000256" key="2">
    <source>
        <dbReference type="ARBA" id="ARBA00023015"/>
    </source>
</evidence>
<proteinExistence type="inferred from homology"/>
<evidence type="ECO:0000313" key="11">
    <source>
        <dbReference type="Proteomes" id="UP001218364"/>
    </source>
</evidence>
<name>A0A1B0ZM81_9RHOB</name>
<dbReference type="EMBL" id="CP015124">
    <property type="protein sequence ID" value="ANP35292.1"/>
    <property type="molecule type" value="Genomic_DNA"/>
</dbReference>
<dbReference type="Pfam" id="PF03466">
    <property type="entry name" value="LysR_substrate"/>
    <property type="match status" value="1"/>
</dbReference>
<dbReference type="InterPro" id="IPR005119">
    <property type="entry name" value="LysR_subst-bd"/>
</dbReference>
<evidence type="ECO:0000256" key="1">
    <source>
        <dbReference type="ARBA" id="ARBA00009437"/>
    </source>
</evidence>
<comment type="similarity">
    <text evidence="1">Belongs to the LysR transcriptional regulatory family.</text>
</comment>
<evidence type="ECO:0000313" key="8">
    <source>
        <dbReference type="EMBL" id="ANP35292.1"/>
    </source>
</evidence>
<dbReference type="Proteomes" id="UP001218364">
    <property type="component" value="Unassembled WGS sequence"/>
</dbReference>
<evidence type="ECO:0000259" key="7">
    <source>
        <dbReference type="PROSITE" id="PS50931"/>
    </source>
</evidence>
<dbReference type="InterPro" id="IPR000847">
    <property type="entry name" value="LysR_HTH_N"/>
</dbReference>
<keyword evidence="4" id="KW-0804">Transcription</keyword>
<dbReference type="RefSeq" id="WP_065270432.1">
    <property type="nucleotide sequence ID" value="NZ_CP015124.1"/>
</dbReference>
<reference evidence="9 11" key="2">
    <citation type="submission" date="2023-02" db="EMBL/GenBank/DDBJ databases">
        <title>Population genomics of bacteria associated with diatom.</title>
        <authorList>
            <person name="Xie J."/>
            <person name="Wang H."/>
        </authorList>
    </citation>
    <scope>NUCLEOTIDE SEQUENCE [LARGE SCALE GENOMIC DNA]</scope>
    <source>
        <strain evidence="9 11">PT47_8</strain>
    </source>
</reference>
<dbReference type="AlphaFoldDB" id="A0A1B0ZM81"/>
<reference evidence="8 10" key="1">
    <citation type="submission" date="2016-04" db="EMBL/GenBank/DDBJ databases">
        <authorList>
            <person name="Evans L.H."/>
            <person name="Alamgir A."/>
            <person name="Owens N."/>
            <person name="Weber N.D."/>
            <person name="Virtaneva K."/>
            <person name="Barbian K."/>
            <person name="Babar A."/>
            <person name="Rosenke K."/>
        </authorList>
    </citation>
    <scope>NUCLEOTIDE SEQUENCE [LARGE SCALE GENOMIC DNA]</scope>
    <source>
        <strain evidence="8 10">JL2886</strain>
    </source>
</reference>
<dbReference type="PATRIC" id="fig|60890.4.peg.345"/>
<evidence type="ECO:0000256" key="3">
    <source>
        <dbReference type="ARBA" id="ARBA00023125"/>
    </source>
</evidence>
<gene>
    <name evidence="8" type="ORF">JL2886_00359</name>
    <name evidence="9" type="ORF">PXK24_04125</name>
</gene>
<dbReference type="Gene3D" id="1.10.10.10">
    <property type="entry name" value="Winged helix-like DNA-binding domain superfamily/Winged helix DNA-binding domain"/>
    <property type="match status" value="1"/>
</dbReference>
<dbReference type="SUPFAM" id="SSF46785">
    <property type="entry name" value="Winged helix' DNA-binding domain"/>
    <property type="match status" value="1"/>
</dbReference>
<evidence type="ECO:0000313" key="9">
    <source>
        <dbReference type="EMBL" id="MDE4164866.1"/>
    </source>
</evidence>
<evidence type="ECO:0000256" key="6">
    <source>
        <dbReference type="ARBA" id="ARBA00043141"/>
    </source>
</evidence>
<evidence type="ECO:0000256" key="5">
    <source>
        <dbReference type="ARBA" id="ARBA00039279"/>
    </source>
</evidence>
<organism evidence="8 10">
    <name type="scientific">Phaeobacter gallaeciensis</name>
    <dbReference type="NCBI Taxonomy" id="60890"/>
    <lineage>
        <taxon>Bacteria</taxon>
        <taxon>Pseudomonadati</taxon>
        <taxon>Pseudomonadota</taxon>
        <taxon>Alphaproteobacteria</taxon>
        <taxon>Rhodobacterales</taxon>
        <taxon>Roseobacteraceae</taxon>
        <taxon>Phaeobacter</taxon>
    </lineage>
</organism>
<dbReference type="GO" id="GO:0000976">
    <property type="term" value="F:transcription cis-regulatory region binding"/>
    <property type="evidence" value="ECO:0007669"/>
    <property type="project" value="TreeGrafter"/>
</dbReference>
<accession>A0A1B0ZM81</accession>
<dbReference type="InterPro" id="IPR036390">
    <property type="entry name" value="WH_DNA-bd_sf"/>
</dbReference>
<keyword evidence="2" id="KW-0805">Transcription regulation</keyword>
<evidence type="ECO:0000256" key="4">
    <source>
        <dbReference type="ARBA" id="ARBA00023163"/>
    </source>
</evidence>
<dbReference type="SUPFAM" id="SSF53850">
    <property type="entry name" value="Periplasmic binding protein-like II"/>
    <property type="match status" value="1"/>
</dbReference>
<dbReference type="PROSITE" id="PS50931">
    <property type="entry name" value="HTH_LYSR"/>
    <property type="match status" value="1"/>
</dbReference>
<feature type="domain" description="HTH lysR-type" evidence="7">
    <location>
        <begin position="6"/>
        <end position="65"/>
    </location>
</feature>
<keyword evidence="10" id="KW-1185">Reference proteome</keyword>
<dbReference type="GO" id="GO:0003700">
    <property type="term" value="F:DNA-binding transcription factor activity"/>
    <property type="evidence" value="ECO:0007669"/>
    <property type="project" value="InterPro"/>
</dbReference>
<evidence type="ECO:0000313" key="10">
    <source>
        <dbReference type="Proteomes" id="UP000092565"/>
    </source>
</evidence>
<dbReference type="PANTHER" id="PTHR30126">
    <property type="entry name" value="HTH-TYPE TRANSCRIPTIONAL REGULATOR"/>
    <property type="match status" value="1"/>
</dbReference>
<dbReference type="Gene3D" id="3.40.190.10">
    <property type="entry name" value="Periplasmic binding protein-like II"/>
    <property type="match status" value="2"/>
</dbReference>
<dbReference type="InterPro" id="IPR036388">
    <property type="entry name" value="WH-like_DNA-bd_sf"/>
</dbReference>
<protein>
    <recommendedName>
        <fullName evidence="5">HTH-type transcriptional regulator CbbR</fullName>
    </recommendedName>
    <alternativeName>
        <fullName evidence="6">RuBisCO operon transcriptional regulator</fullName>
    </alternativeName>
</protein>